<dbReference type="Proteomes" id="UP000001542">
    <property type="component" value="Unassembled WGS sequence"/>
</dbReference>
<dbReference type="GO" id="GO:0016593">
    <property type="term" value="C:Cdc73/Paf1 complex"/>
    <property type="evidence" value="ECO:0000318"/>
    <property type="project" value="GO_Central"/>
</dbReference>
<sequence length="498" mass="55588">MLTCCDSSIRVWETNSAEQPIPITTPLKYVNSIKYLNENRILAAGGRSSVIYFTDIYTRIQRQYDFEEGQISYITSNEDSSIIVVGFTSGKISLLQYPNFKILGSYKVHDFPIVTISYTNDYSAIISADDHGHIYINKNGQVQPFFKSGARNGVIHNFTLSPNGENIAVSSGKSLRIYSLETAEMLQIHDIGAVATVNFSPVQENVIVMGTSFGDVQIYDLNQGEVVVEHQSNIPITTTALKYDGYTFAAGHSGGVLLFDLRKTTTSFKDMKTVPLITPTQITFQSQDISYQISVEGLSVVPKPKELKSMMSIEESIDDGDYSVSKFTFKRSIQEINDTKSRMSGFISPMKSGNNSTLNRSEISTRGTPTKSNHNISQSRSPRKNVSIVAPEIPFKKEEDNKTEVEISERILSPEKNKQTPKKQEHSSIALSPKKEEKVAERSLNLSTDESEVVLPDTMHSAGPLDMFDLEEEVDERVKKIEDITQVKKDAHPYVVNN</sequence>
<organism evidence="4 5">
    <name type="scientific">Trichomonas vaginalis (strain ATCC PRA-98 / G3)</name>
    <dbReference type="NCBI Taxonomy" id="412133"/>
    <lineage>
        <taxon>Eukaryota</taxon>
        <taxon>Metamonada</taxon>
        <taxon>Parabasalia</taxon>
        <taxon>Trichomonadida</taxon>
        <taxon>Trichomonadidae</taxon>
        <taxon>Trichomonas</taxon>
    </lineage>
</organism>
<dbReference type="EMBL" id="DS113628">
    <property type="protein sequence ID" value="EAX99690.1"/>
    <property type="molecule type" value="Genomic_DNA"/>
</dbReference>
<dbReference type="InParanoid" id="A2F5W5"/>
<dbReference type="VEuPathDB" id="TrichDB:TVAG_468600"/>
<feature type="compositionally biased region" description="Polar residues" evidence="3">
    <location>
        <begin position="351"/>
        <end position="380"/>
    </location>
</feature>
<dbReference type="AlphaFoldDB" id="A2F5W5"/>
<accession>A2F5W5</accession>
<evidence type="ECO:0000256" key="1">
    <source>
        <dbReference type="ARBA" id="ARBA00022574"/>
    </source>
</evidence>
<dbReference type="OrthoDB" id="25131at2759"/>
<dbReference type="InterPro" id="IPR015943">
    <property type="entry name" value="WD40/YVTN_repeat-like_dom_sf"/>
</dbReference>
<dbReference type="STRING" id="5722.A2F5W5"/>
<feature type="region of interest" description="Disordered" evidence="3">
    <location>
        <begin position="343"/>
        <end position="385"/>
    </location>
</feature>
<feature type="region of interest" description="Disordered" evidence="3">
    <location>
        <begin position="399"/>
        <end position="466"/>
    </location>
</feature>
<evidence type="ECO:0000313" key="5">
    <source>
        <dbReference type="Proteomes" id="UP000001542"/>
    </source>
</evidence>
<feature type="compositionally biased region" description="Basic and acidic residues" evidence="3">
    <location>
        <begin position="399"/>
        <end position="426"/>
    </location>
</feature>
<dbReference type="InterPro" id="IPR001680">
    <property type="entry name" value="WD40_rpt"/>
</dbReference>
<dbReference type="PANTHER" id="PTHR44090">
    <property type="entry name" value="WD REPEAT-CONTAINING PROTEIN 61"/>
    <property type="match status" value="1"/>
</dbReference>
<evidence type="ECO:0000256" key="3">
    <source>
        <dbReference type="SAM" id="MobiDB-lite"/>
    </source>
</evidence>
<evidence type="ECO:0008006" key="6">
    <source>
        <dbReference type="Google" id="ProtNLM"/>
    </source>
</evidence>
<evidence type="ECO:0000256" key="2">
    <source>
        <dbReference type="ARBA" id="ARBA00022737"/>
    </source>
</evidence>
<dbReference type="Gene3D" id="2.130.10.10">
    <property type="entry name" value="YVTN repeat-like/Quinoprotein amine dehydrogenase"/>
    <property type="match status" value="2"/>
</dbReference>
<keyword evidence="5" id="KW-1185">Reference proteome</keyword>
<evidence type="ECO:0000313" key="4">
    <source>
        <dbReference type="EMBL" id="EAX99690.1"/>
    </source>
</evidence>
<protein>
    <recommendedName>
        <fullName evidence="6">Anaphase-promoting complex subunit 4 WD40 domain-containing protein</fullName>
    </recommendedName>
</protein>
<dbReference type="InterPro" id="IPR036322">
    <property type="entry name" value="WD40_repeat_dom_sf"/>
</dbReference>
<keyword evidence="2" id="KW-0677">Repeat</keyword>
<reference evidence="4" key="1">
    <citation type="submission" date="2006-10" db="EMBL/GenBank/DDBJ databases">
        <authorList>
            <person name="Amadeo P."/>
            <person name="Zhao Q."/>
            <person name="Wortman J."/>
            <person name="Fraser-Liggett C."/>
            <person name="Carlton J."/>
        </authorList>
    </citation>
    <scope>NUCLEOTIDE SEQUENCE</scope>
    <source>
        <strain evidence="4">G3</strain>
    </source>
</reference>
<dbReference type="SMART" id="SM00320">
    <property type="entry name" value="WD40"/>
    <property type="match status" value="4"/>
</dbReference>
<dbReference type="VEuPathDB" id="TrichDB:TVAGG3_1049700"/>
<dbReference type="RefSeq" id="XP_001312620.1">
    <property type="nucleotide sequence ID" value="XM_001312619.1"/>
</dbReference>
<name>A2F5W5_TRIV3</name>
<dbReference type="SUPFAM" id="SSF50978">
    <property type="entry name" value="WD40 repeat-like"/>
    <property type="match status" value="1"/>
</dbReference>
<dbReference type="PANTHER" id="PTHR44090:SF1">
    <property type="entry name" value="SUPERKILLER COMPLEX PROTEIN 8"/>
    <property type="match status" value="1"/>
</dbReference>
<dbReference type="SMR" id="A2F5W5"/>
<gene>
    <name evidence="4" type="ORF">TVAG_468600</name>
</gene>
<reference evidence="4" key="2">
    <citation type="journal article" date="2007" name="Science">
        <title>Draft genome sequence of the sexually transmitted pathogen Trichomonas vaginalis.</title>
        <authorList>
            <person name="Carlton J.M."/>
            <person name="Hirt R.P."/>
            <person name="Silva J.C."/>
            <person name="Delcher A.L."/>
            <person name="Schatz M."/>
            <person name="Zhao Q."/>
            <person name="Wortman J.R."/>
            <person name="Bidwell S.L."/>
            <person name="Alsmark U.C.M."/>
            <person name="Besteiro S."/>
            <person name="Sicheritz-Ponten T."/>
            <person name="Noel C.J."/>
            <person name="Dacks J.B."/>
            <person name="Foster P.G."/>
            <person name="Simillion C."/>
            <person name="Van de Peer Y."/>
            <person name="Miranda-Saavedra D."/>
            <person name="Barton G.J."/>
            <person name="Westrop G.D."/>
            <person name="Mueller S."/>
            <person name="Dessi D."/>
            <person name="Fiori P.L."/>
            <person name="Ren Q."/>
            <person name="Paulsen I."/>
            <person name="Zhang H."/>
            <person name="Bastida-Corcuera F.D."/>
            <person name="Simoes-Barbosa A."/>
            <person name="Brown M.T."/>
            <person name="Hayes R.D."/>
            <person name="Mukherjee M."/>
            <person name="Okumura C.Y."/>
            <person name="Schneider R."/>
            <person name="Smith A.J."/>
            <person name="Vanacova S."/>
            <person name="Villalvazo M."/>
            <person name="Haas B.J."/>
            <person name="Pertea M."/>
            <person name="Feldblyum T.V."/>
            <person name="Utterback T.R."/>
            <person name="Shu C.L."/>
            <person name="Osoegawa K."/>
            <person name="de Jong P.J."/>
            <person name="Hrdy I."/>
            <person name="Horvathova L."/>
            <person name="Zubacova Z."/>
            <person name="Dolezal P."/>
            <person name="Malik S.B."/>
            <person name="Logsdon J.M. Jr."/>
            <person name="Henze K."/>
            <person name="Gupta A."/>
            <person name="Wang C.C."/>
            <person name="Dunne R.L."/>
            <person name="Upcroft J.A."/>
            <person name="Upcroft P."/>
            <person name="White O."/>
            <person name="Salzberg S.L."/>
            <person name="Tang P."/>
            <person name="Chiu C.-H."/>
            <person name="Lee Y.-S."/>
            <person name="Embley T.M."/>
            <person name="Coombs G.H."/>
            <person name="Mottram J.C."/>
            <person name="Tachezy J."/>
            <person name="Fraser-Liggett C.M."/>
            <person name="Johnson P.J."/>
        </authorList>
    </citation>
    <scope>NUCLEOTIDE SEQUENCE [LARGE SCALE GENOMIC DNA]</scope>
    <source>
        <strain evidence="4">G3</strain>
    </source>
</reference>
<keyword evidence="1" id="KW-0853">WD repeat</keyword>
<dbReference type="InterPro" id="IPR051510">
    <property type="entry name" value="SKI8"/>
</dbReference>
<proteinExistence type="predicted"/>
<dbReference type="KEGG" id="tva:4757501"/>